<dbReference type="AlphaFoldDB" id="A0AAW1BCT9"/>
<dbReference type="Pfam" id="PF13087">
    <property type="entry name" value="AAA_12"/>
    <property type="match status" value="1"/>
</dbReference>
<evidence type="ECO:0000256" key="14">
    <source>
        <dbReference type="ARBA" id="ARBA00074621"/>
    </source>
</evidence>
<keyword evidence="7" id="KW-0378">Hydrolase</keyword>
<evidence type="ECO:0000256" key="6">
    <source>
        <dbReference type="ARBA" id="ARBA00022741"/>
    </source>
</evidence>
<dbReference type="Pfam" id="PF13086">
    <property type="entry name" value="AAA_11"/>
    <property type="match status" value="2"/>
</dbReference>
<evidence type="ECO:0000256" key="3">
    <source>
        <dbReference type="ARBA" id="ARBA00012552"/>
    </source>
</evidence>
<dbReference type="GO" id="GO:0003678">
    <property type="term" value="F:DNA helicase activity"/>
    <property type="evidence" value="ECO:0007669"/>
    <property type="project" value="UniProtKB-EC"/>
</dbReference>
<evidence type="ECO:0000256" key="1">
    <source>
        <dbReference type="ARBA" id="ARBA00004496"/>
    </source>
</evidence>
<evidence type="ECO:0000256" key="9">
    <source>
        <dbReference type="ARBA" id="ARBA00022840"/>
    </source>
</evidence>
<keyword evidence="17" id="KW-1185">Reference proteome</keyword>
<reference evidence="16 17" key="1">
    <citation type="journal article" date="2024" name="Proc. Natl. Acad. Sci. U.S.A.">
        <title>The genetic regulatory architecture and epigenomic basis for age-related changes in rattlesnake venom.</title>
        <authorList>
            <person name="Hogan M.P."/>
            <person name="Holding M.L."/>
            <person name="Nystrom G.S."/>
            <person name="Colston T.J."/>
            <person name="Bartlett D.A."/>
            <person name="Mason A.J."/>
            <person name="Ellsworth S.A."/>
            <person name="Rautsaw R.M."/>
            <person name="Lawrence K.C."/>
            <person name="Strickland J.L."/>
            <person name="He B."/>
            <person name="Fraser P."/>
            <person name="Margres M.J."/>
            <person name="Gilbert D.M."/>
            <person name="Gibbs H.L."/>
            <person name="Parkinson C.L."/>
            <person name="Rokyta D.R."/>
        </authorList>
    </citation>
    <scope>NUCLEOTIDE SEQUENCE [LARGE SCALE GENOMIC DNA]</scope>
    <source>
        <strain evidence="16">DRR0105</strain>
    </source>
</reference>
<name>A0AAW1BCT9_CROAD</name>
<evidence type="ECO:0000256" key="8">
    <source>
        <dbReference type="ARBA" id="ARBA00022806"/>
    </source>
</evidence>
<dbReference type="InterPro" id="IPR047187">
    <property type="entry name" value="SF1_C_Upf1"/>
</dbReference>
<comment type="catalytic activity">
    <reaction evidence="10">
        <text>ATP + H2O = ADP + phosphate + H(+)</text>
        <dbReference type="Rhea" id="RHEA:13065"/>
        <dbReference type="ChEBI" id="CHEBI:15377"/>
        <dbReference type="ChEBI" id="CHEBI:15378"/>
        <dbReference type="ChEBI" id="CHEBI:30616"/>
        <dbReference type="ChEBI" id="CHEBI:43474"/>
        <dbReference type="ChEBI" id="CHEBI:456216"/>
        <dbReference type="EC" id="3.6.4.13"/>
    </reaction>
</comment>
<comment type="subcellular location">
    <subcellularLocation>
        <location evidence="1">Cytoplasm</location>
    </subcellularLocation>
</comment>
<dbReference type="PANTHER" id="PTHR45418:SF1">
    <property type="entry name" value="CANCER_TESTIS ANTIGEN 55"/>
    <property type="match status" value="1"/>
</dbReference>
<comment type="caution">
    <text evidence="16">The sequence shown here is derived from an EMBL/GenBank/DDBJ whole genome shotgun (WGS) entry which is preliminary data.</text>
</comment>
<dbReference type="FunFam" id="3.40.50.300:FF:000864">
    <property type="entry name" value="Mov10-like RISC complex RNA helicase 1"/>
    <property type="match status" value="1"/>
</dbReference>
<evidence type="ECO:0000313" key="16">
    <source>
        <dbReference type="EMBL" id="KAK9399521.1"/>
    </source>
</evidence>
<keyword evidence="4" id="KW-0217">Developmental protein</keyword>
<sequence length="1188" mass="134086">MRASEKAPLSGWVELDLRAGARRRKGLGDTGFSFFWRDAEREVEEEFQAARDDKKLKTVEGVVTRFCPDYGMIDDLICFTKDAVMRNVLLQVGQRVIAHVEEDKISHGLRAVRVESIYDKWDDNSISSYTMDTNVKTLIGTITRFTGDSGHINQTTSFSMRVVCKDFYPCKGDLVQAEYIVNPTRWTSEAISVKPLRFKRIDKIHISSMYGRTGVVDNSIFFSLDFLSLPKDYLPHKHDLVNVVVVESNQSCYNWRAFCMAPADKKSNNSVRSLLSQDINLNEPDENLLKDKEGLEVSKMTDFGKLKLGLSKNMEIWIENKGETEHSLISCKLCGWDKEKQFCLQLPEKKQVCWKTTSALTVPNGATSGEFTYLSNIGDCNNSKAGQSESLICEKQEYEGEETTGSNGSISLSSGSKTSIMVVCTAKNPGRCTELLLLCFSDCIIGRYLEATIVTEEESLIKATEKYSQRKCQAISEPQFAKATVILPHLKRKSRRQLPNFLPQFSIPDRIRECVEKKTDILIFYPELGEGLTLLNYKTNFSTLLWLEEIHSEAELKEFAMCGVTLKKNGNFLVLEVPGILEGRPSLFPGDKVILKTQDYLEEIIHYVAYIAEIHDEDVTLKLNSEFEQAYNFEPMNVEFIHSRITTRRCHHATEQAIHLGAKVLFPDILIVQSPQFIKQQHDSEYSYNIPNQSVIQQTKEEGIKKEKQMPKNEKVVSDSVTIATQTINRILTWNRQDCDFFNPLLNEHQKLAVKRILSGECRPTPYILFGPPGTGKTVTIIEAILQIYYSLPSSRILVCAPSNSATDLICLRLHESNLLRPGVMVRVNAINRNEESFNEVIKFYCKGGEDIHEASRFRIIIVTCSSAGMFYQIGIRFGHFTHVFVDEAGQASEPESLIPLGLISEVNGQIILSGDPMQLGPIIKSKLATLYGLNISLLERLMHRPLYLRDEDAFGPCGSYNPVLITKLVKNYRSHGALLALPSKLFYHKELEVCADPSVVNSLLGWEKLPKKGFPLIFHGMRGTEMREGCNPSWFNPTEAVQVMRYCCLLVKGINCSVSGKDIGVVAPYRKQVEKITVLLRSVDLADIKVGSVEEFQGQEFLVIIISTVRSNETLQNDEKPFLGFLANSKRFNVAITRPKALLIVVGNPHVLAKDPCFNALLEYSLINDVYIGCDLPQEFENQKKCS</sequence>
<evidence type="ECO:0000256" key="10">
    <source>
        <dbReference type="ARBA" id="ARBA00047984"/>
    </source>
</evidence>
<evidence type="ECO:0000256" key="2">
    <source>
        <dbReference type="ARBA" id="ARBA00005601"/>
    </source>
</evidence>
<dbReference type="FunFam" id="3.40.50.300:FF:000999">
    <property type="entry name" value="Mov10 like RISC complex RNA helicase 1"/>
    <property type="match status" value="1"/>
</dbReference>
<gene>
    <name evidence="16" type="ORF">NXF25_012540</name>
</gene>
<dbReference type="EMBL" id="JAOTOJ010000006">
    <property type="protein sequence ID" value="KAK9399521.1"/>
    <property type="molecule type" value="Genomic_DNA"/>
</dbReference>
<protein>
    <recommendedName>
        <fullName evidence="14">RNA helicase Mov10l1</fullName>
        <ecNumber evidence="3">3.6.4.13</ecNumber>
    </recommendedName>
</protein>
<dbReference type="CDD" id="cd18078">
    <property type="entry name" value="DEXXQc_Mov10L1"/>
    <property type="match status" value="1"/>
</dbReference>
<comment type="function">
    <text evidence="12">ATP-dependent RNA helicase required during spermatogenesis to repress transposable elements and prevent their mobilization, which is essential for germline integrity. Acts via the piRNA metabolic process, which mediates the repression of transposable elements during meiosis by forming complexes composed of piRNAs and Piwi proteins and governs the methylation and subsequent repression of transposons. Involved in the primary piRNA metabolic process. Specifically binds to piRNA precursors and promotes the generation of intermediate piRNA processing fragments that are subsequently loaded to Piwi proteins. Acts via its ATP-dependent RNA helicase activity: displays 5'-3' RNA unwinding activity and probably mediates unwinding and funneling of single-stranded piRNA precursor transcripts to the endonuclease that catalyzes the first cleavage step of piRNA processing to generate piRNA intermediate fragments that are subsequently loaded to Piwi proteins.</text>
</comment>
<dbReference type="InterPro" id="IPR027417">
    <property type="entry name" value="P-loop_NTPase"/>
</dbReference>
<evidence type="ECO:0000256" key="13">
    <source>
        <dbReference type="ARBA" id="ARBA00066260"/>
    </source>
</evidence>
<dbReference type="PANTHER" id="PTHR45418">
    <property type="entry name" value="CANCER/TESTIS ANTIGEN 55"/>
    <property type="match status" value="1"/>
</dbReference>
<evidence type="ECO:0000256" key="7">
    <source>
        <dbReference type="ARBA" id="ARBA00022801"/>
    </source>
</evidence>
<evidence type="ECO:0000256" key="4">
    <source>
        <dbReference type="ARBA" id="ARBA00022473"/>
    </source>
</evidence>
<dbReference type="Pfam" id="PF21634">
    <property type="entry name" value="MOV-10_beta-barrel"/>
    <property type="match status" value="1"/>
</dbReference>
<dbReference type="Proteomes" id="UP001474421">
    <property type="component" value="Unassembled WGS sequence"/>
</dbReference>
<dbReference type="SUPFAM" id="SSF52540">
    <property type="entry name" value="P-loop containing nucleoside triphosphate hydrolases"/>
    <property type="match status" value="1"/>
</dbReference>
<proteinExistence type="inferred from homology"/>
<comment type="similarity">
    <text evidence="2">Belongs to the DNA2/NAM7 helicase family. SDE3 subfamily.</text>
</comment>
<dbReference type="InterPro" id="IPR049080">
    <property type="entry name" value="MOV-10-like_beta-barrel"/>
</dbReference>
<evidence type="ECO:0000256" key="11">
    <source>
        <dbReference type="ARBA" id="ARBA00048432"/>
    </source>
</evidence>
<dbReference type="GO" id="GO:0005737">
    <property type="term" value="C:cytoplasm"/>
    <property type="evidence" value="ECO:0007669"/>
    <property type="project" value="UniProtKB-SubCell"/>
</dbReference>
<evidence type="ECO:0000313" key="17">
    <source>
        <dbReference type="Proteomes" id="UP001474421"/>
    </source>
</evidence>
<dbReference type="GO" id="GO:0007283">
    <property type="term" value="P:spermatogenesis"/>
    <property type="evidence" value="ECO:0007669"/>
    <property type="project" value="UniProtKB-ARBA"/>
</dbReference>
<dbReference type="GO" id="GO:0016787">
    <property type="term" value="F:hydrolase activity"/>
    <property type="evidence" value="ECO:0007669"/>
    <property type="project" value="UniProtKB-KW"/>
</dbReference>
<evidence type="ECO:0000256" key="12">
    <source>
        <dbReference type="ARBA" id="ARBA00054623"/>
    </source>
</evidence>
<keyword evidence="5" id="KW-0963">Cytoplasm</keyword>
<accession>A0AAW1BCT9</accession>
<dbReference type="InterPro" id="IPR014001">
    <property type="entry name" value="Helicase_ATP-bd"/>
</dbReference>
<dbReference type="SMART" id="SM00487">
    <property type="entry name" value="DEXDc"/>
    <property type="match status" value="1"/>
</dbReference>
<keyword evidence="8 16" id="KW-0347">Helicase</keyword>
<keyword evidence="6" id="KW-0547">Nucleotide-binding</keyword>
<organism evidence="16 17">
    <name type="scientific">Crotalus adamanteus</name>
    <name type="common">Eastern diamondback rattlesnake</name>
    <dbReference type="NCBI Taxonomy" id="8729"/>
    <lineage>
        <taxon>Eukaryota</taxon>
        <taxon>Metazoa</taxon>
        <taxon>Chordata</taxon>
        <taxon>Craniata</taxon>
        <taxon>Vertebrata</taxon>
        <taxon>Euteleostomi</taxon>
        <taxon>Lepidosauria</taxon>
        <taxon>Squamata</taxon>
        <taxon>Bifurcata</taxon>
        <taxon>Unidentata</taxon>
        <taxon>Episquamata</taxon>
        <taxon>Toxicofera</taxon>
        <taxon>Serpentes</taxon>
        <taxon>Colubroidea</taxon>
        <taxon>Viperidae</taxon>
        <taxon>Crotalinae</taxon>
        <taxon>Crotalus</taxon>
    </lineage>
</organism>
<dbReference type="GO" id="GO:0005524">
    <property type="term" value="F:ATP binding"/>
    <property type="evidence" value="ECO:0007669"/>
    <property type="project" value="UniProtKB-KW"/>
</dbReference>
<dbReference type="EC" id="3.6.4.13" evidence="3"/>
<comment type="catalytic activity">
    <reaction evidence="11">
        <text>ATP + H2O = ADP + phosphate + H(+)</text>
        <dbReference type="Rhea" id="RHEA:13065"/>
        <dbReference type="ChEBI" id="CHEBI:15377"/>
        <dbReference type="ChEBI" id="CHEBI:15378"/>
        <dbReference type="ChEBI" id="CHEBI:30616"/>
        <dbReference type="ChEBI" id="CHEBI:43474"/>
        <dbReference type="ChEBI" id="CHEBI:456216"/>
        <dbReference type="EC" id="3.6.4.12"/>
    </reaction>
    <physiologicalReaction direction="left-to-right" evidence="11">
        <dbReference type="Rhea" id="RHEA:13066"/>
    </physiologicalReaction>
</comment>
<comment type="subunit">
    <text evidence="13">Interacts with PIWIL1. Interacts with PIWIL2. Interacts with PIWIL4. Interacts with HSPA2. Interacts with PLD6.</text>
</comment>
<dbReference type="Gene3D" id="3.40.50.300">
    <property type="entry name" value="P-loop containing nucleotide triphosphate hydrolases"/>
    <property type="match status" value="2"/>
</dbReference>
<keyword evidence="9" id="KW-0067">ATP-binding</keyword>
<dbReference type="InterPro" id="IPR041677">
    <property type="entry name" value="DNA2/NAM7_AAA_11"/>
</dbReference>
<dbReference type="InterPro" id="IPR041679">
    <property type="entry name" value="DNA2/NAM7-like_C"/>
</dbReference>
<dbReference type="GO" id="GO:0003724">
    <property type="term" value="F:RNA helicase activity"/>
    <property type="evidence" value="ECO:0007669"/>
    <property type="project" value="UniProtKB-EC"/>
</dbReference>
<evidence type="ECO:0000259" key="15">
    <source>
        <dbReference type="SMART" id="SM00487"/>
    </source>
</evidence>
<dbReference type="CDD" id="cd18808">
    <property type="entry name" value="SF1_C_Upf1"/>
    <property type="match status" value="1"/>
</dbReference>
<evidence type="ECO:0000256" key="5">
    <source>
        <dbReference type="ARBA" id="ARBA00022490"/>
    </source>
</evidence>
<feature type="domain" description="Helicase ATP-binding" evidence="15">
    <location>
        <begin position="742"/>
        <end position="945"/>
    </location>
</feature>